<dbReference type="Proteomes" id="UP000077684">
    <property type="component" value="Unassembled WGS sequence"/>
</dbReference>
<reference evidence="2" key="2">
    <citation type="journal article" date="2019" name="IMA Fungus">
        <title>Genome sequencing and comparison of five Tilletia species to identify candidate genes for the detection of regulated species infecting wheat.</title>
        <authorList>
            <person name="Nguyen H.D.T."/>
            <person name="Sultana T."/>
            <person name="Kesanakurti P."/>
            <person name="Hambleton S."/>
        </authorList>
    </citation>
    <scope>NUCLEOTIDE SEQUENCE</scope>
    <source>
        <strain evidence="2">DAOMC 236426</strain>
    </source>
</reference>
<reference evidence="2" key="1">
    <citation type="submission" date="2016-04" db="EMBL/GenBank/DDBJ databases">
        <authorList>
            <person name="Nguyen H.D."/>
            <person name="Samba Siva P."/>
            <person name="Cullis J."/>
            <person name="Levesque C.A."/>
            <person name="Hambleton S."/>
        </authorList>
    </citation>
    <scope>NUCLEOTIDE SEQUENCE</scope>
    <source>
        <strain evidence="2">DAOMC 236426</strain>
    </source>
</reference>
<accession>A0A8X7MMP7</accession>
<evidence type="ECO:0000313" key="3">
    <source>
        <dbReference type="Proteomes" id="UP000077684"/>
    </source>
</evidence>
<sequence>MPFFSRKRSHSSTLSPELAPTLTEDLLDELTDNVGSLLSIHNSSYDADGDAASSDGTPQTRPNSFCSNSSGGNSHVLSFVREEEDVDSELVVAPSADAIMPHTTTTTTNPHRRGSESMFSHRCAPPRRPRPLSLTFSSSSHPLESPTSSSSSSPLSPRRRQGSLILAVDELDIKRQKRCSVPSFSGTYAGMHLLNNPRDLYGWSFGISERERGCAATRGRSDSLASPVLPFSPIASISGRVHEST</sequence>
<name>A0A8X7MMP7_9BASI</name>
<proteinExistence type="predicted"/>
<gene>
    <name evidence="2" type="ORF">A4X06_0g7159</name>
</gene>
<organism evidence="2 3">
    <name type="scientific">Tilletia controversa</name>
    <name type="common">dwarf bunt fungus</name>
    <dbReference type="NCBI Taxonomy" id="13291"/>
    <lineage>
        <taxon>Eukaryota</taxon>
        <taxon>Fungi</taxon>
        <taxon>Dikarya</taxon>
        <taxon>Basidiomycota</taxon>
        <taxon>Ustilaginomycotina</taxon>
        <taxon>Exobasidiomycetes</taxon>
        <taxon>Tilletiales</taxon>
        <taxon>Tilletiaceae</taxon>
        <taxon>Tilletia</taxon>
    </lineage>
</organism>
<feature type="compositionally biased region" description="Low complexity" evidence="1">
    <location>
        <begin position="131"/>
        <end position="156"/>
    </location>
</feature>
<feature type="compositionally biased region" description="Low complexity" evidence="1">
    <location>
        <begin position="43"/>
        <end position="56"/>
    </location>
</feature>
<dbReference type="AlphaFoldDB" id="A0A8X7MMP7"/>
<keyword evidence="3" id="KW-1185">Reference proteome</keyword>
<evidence type="ECO:0000256" key="1">
    <source>
        <dbReference type="SAM" id="MobiDB-lite"/>
    </source>
</evidence>
<evidence type="ECO:0000313" key="2">
    <source>
        <dbReference type="EMBL" id="KAE8242176.1"/>
    </source>
</evidence>
<feature type="region of interest" description="Disordered" evidence="1">
    <location>
        <begin position="40"/>
        <end position="72"/>
    </location>
</feature>
<dbReference type="EMBL" id="LWDE02001184">
    <property type="protein sequence ID" value="KAE8242176.1"/>
    <property type="molecule type" value="Genomic_DNA"/>
</dbReference>
<protein>
    <submittedName>
        <fullName evidence="2">Uncharacterized protein</fullName>
    </submittedName>
</protein>
<comment type="caution">
    <text evidence="2">The sequence shown here is derived from an EMBL/GenBank/DDBJ whole genome shotgun (WGS) entry which is preliminary data.</text>
</comment>
<feature type="region of interest" description="Disordered" evidence="1">
    <location>
        <begin position="97"/>
        <end position="159"/>
    </location>
</feature>
<feature type="compositionally biased region" description="Polar residues" evidence="1">
    <location>
        <begin position="57"/>
        <end position="66"/>
    </location>
</feature>